<gene>
    <name evidence="2" type="ORF">QQS39_05645</name>
</gene>
<dbReference type="Proteomes" id="UP001226651">
    <property type="component" value="Chromosome"/>
</dbReference>
<protein>
    <submittedName>
        <fullName evidence="2">DUF637 domain-containing protein</fullName>
    </submittedName>
</protein>
<name>A0ABY8YAZ5_9GAMM</name>
<organism evidence="2 3">
    <name type="scientific">Proteus appendicitidis</name>
    <dbReference type="NCBI Taxonomy" id="3034648"/>
    <lineage>
        <taxon>Bacteria</taxon>
        <taxon>Pseudomonadati</taxon>
        <taxon>Pseudomonadota</taxon>
        <taxon>Gammaproteobacteria</taxon>
        <taxon>Enterobacterales</taxon>
        <taxon>Morganellaceae</taxon>
        <taxon>Proteus</taxon>
    </lineage>
</organism>
<reference evidence="2 3" key="1">
    <citation type="submission" date="2023-06" db="EMBL/GenBank/DDBJ databases">
        <title>Proteus appendicitidis sp. nov., isolated from the appendiceal pus of an appendicitis patient in Yongzhou, China.</title>
        <authorList>
            <person name="Cai X."/>
        </authorList>
    </citation>
    <scope>NUCLEOTIDE SEQUENCE [LARGE SCALE GENOMIC DNA]</scope>
    <source>
        <strain evidence="2 3">HZ0627</strain>
    </source>
</reference>
<keyword evidence="3" id="KW-1185">Reference proteome</keyword>
<evidence type="ECO:0000313" key="3">
    <source>
        <dbReference type="Proteomes" id="UP001226651"/>
    </source>
</evidence>
<feature type="domain" description="DUF637" evidence="1">
    <location>
        <begin position="3"/>
        <end position="62"/>
    </location>
</feature>
<sequence length="64" mass="6752">MLTDNATWNQVAQRVASHSVVSLTLGTAIQDGSFIDNFKTALLSNIGSQFHAEGANLIGDNGAY</sequence>
<dbReference type="InterPro" id="IPR006915">
    <property type="entry name" value="DUF637_hemagglutn_put"/>
</dbReference>
<proteinExistence type="predicted"/>
<evidence type="ECO:0000313" key="2">
    <source>
        <dbReference type="EMBL" id="WIV89487.1"/>
    </source>
</evidence>
<evidence type="ECO:0000259" key="1">
    <source>
        <dbReference type="Pfam" id="PF04830"/>
    </source>
</evidence>
<dbReference type="Pfam" id="PF04830">
    <property type="entry name" value="DUF637"/>
    <property type="match status" value="1"/>
</dbReference>
<accession>A0ABY8YAZ5</accession>
<dbReference type="EMBL" id="CP127389">
    <property type="protein sequence ID" value="WIV89487.1"/>
    <property type="molecule type" value="Genomic_DNA"/>
</dbReference>